<proteinExistence type="predicted"/>
<evidence type="ECO:0000313" key="2">
    <source>
        <dbReference type="Proteomes" id="UP000593880"/>
    </source>
</evidence>
<accession>A0ABX6UAK5</accession>
<keyword evidence="2" id="KW-1185">Reference proteome</keyword>
<protein>
    <submittedName>
        <fullName evidence="1">Uncharacterized protein</fullName>
    </submittedName>
</protein>
<dbReference type="EMBL" id="CP030057">
    <property type="protein sequence ID" value="QOZ58222.1"/>
    <property type="molecule type" value="Genomic_DNA"/>
</dbReference>
<sequence>MNLVFDPGRGVESVYEAFAQCWPISIPPTICFLSQHFHPAARVGPIDAGPARSTFNHAINNSSV</sequence>
<name>A0ABX6UAK5_9BRAD</name>
<evidence type="ECO:0000313" key="1">
    <source>
        <dbReference type="EMBL" id="QOZ58222.1"/>
    </source>
</evidence>
<reference evidence="1 2" key="1">
    <citation type="submission" date="2018-06" db="EMBL/GenBank/DDBJ databases">
        <title>Comparative genomics of rhizobia nodulating Arachis hypogaea in China.</title>
        <authorList>
            <person name="Li Y."/>
        </authorList>
    </citation>
    <scope>NUCLEOTIDE SEQUENCE [LARGE SCALE GENOMIC DNA]</scope>
    <source>
        <strain evidence="1 2">CCBAU 51658</strain>
    </source>
</reference>
<organism evidence="1 2">
    <name type="scientific">Bradyrhizobium guangdongense</name>
    <dbReference type="NCBI Taxonomy" id="1325090"/>
    <lineage>
        <taxon>Bacteria</taxon>
        <taxon>Pseudomonadati</taxon>
        <taxon>Pseudomonadota</taxon>
        <taxon>Alphaproteobacteria</taxon>
        <taxon>Hyphomicrobiales</taxon>
        <taxon>Nitrobacteraceae</taxon>
        <taxon>Bradyrhizobium</taxon>
    </lineage>
</organism>
<dbReference type="Proteomes" id="UP000593880">
    <property type="component" value="Chromosome"/>
</dbReference>
<gene>
    <name evidence="1" type="ORF">XH86_05295</name>
</gene>